<accession>A0AAV4ZIW7</accession>
<reference evidence="1" key="1">
    <citation type="journal article" date="2016" name="Front. Microbiol.">
        <title>Genome Sequence of the Piezophilic, Mesophilic Sulfate-Reducing Bacterium Desulfovibrio indicus J2T.</title>
        <authorList>
            <person name="Cao J."/>
            <person name="Maignien L."/>
            <person name="Shao Z."/>
            <person name="Alain K."/>
            <person name="Jebbar M."/>
        </authorList>
    </citation>
    <scope>NUCLEOTIDE SEQUENCE</scope>
    <source>
        <strain evidence="1">DSM 16372</strain>
    </source>
</reference>
<organism evidence="1 2">
    <name type="scientific">Methylobacterium hispanicum</name>
    <dbReference type="NCBI Taxonomy" id="270350"/>
    <lineage>
        <taxon>Bacteria</taxon>
        <taxon>Pseudomonadati</taxon>
        <taxon>Pseudomonadota</taxon>
        <taxon>Alphaproteobacteria</taxon>
        <taxon>Hyphomicrobiales</taxon>
        <taxon>Methylobacteriaceae</taxon>
        <taxon>Methylobacterium</taxon>
    </lineage>
</organism>
<proteinExistence type="predicted"/>
<sequence length="198" mass="21546">MSTAPHARYLFHWLSVEQLRSFDRSGHLAPAWTHFVIGVGREVVGTSTSSDPLLWTPDEELDREPCLVIDAASLGCPVHAIRSWEAYHTTRELAALRRDEGDVGAFLQRKRRISEATTIEPDEIFVEGVIGWESVVAIGYETRGQGAAAARIAADEVAEARVVPALRLGAPGLGRPSDDEIEAVVDAFHPHGCGSFPP</sequence>
<comment type="caution">
    <text evidence="1">The sequence shown here is derived from an EMBL/GenBank/DDBJ whole genome shotgun (WGS) entry which is preliminary data.</text>
</comment>
<dbReference type="Proteomes" id="UP001055247">
    <property type="component" value="Unassembled WGS sequence"/>
</dbReference>
<evidence type="ECO:0000313" key="1">
    <source>
        <dbReference type="EMBL" id="GJD87843.1"/>
    </source>
</evidence>
<reference evidence="1" key="2">
    <citation type="submission" date="2021-08" db="EMBL/GenBank/DDBJ databases">
        <authorList>
            <person name="Tani A."/>
            <person name="Ola A."/>
            <person name="Ogura Y."/>
            <person name="Katsura K."/>
            <person name="Hayashi T."/>
        </authorList>
    </citation>
    <scope>NUCLEOTIDE SEQUENCE</scope>
    <source>
        <strain evidence="1">DSM 16372</strain>
    </source>
</reference>
<dbReference type="EMBL" id="BPQO01000004">
    <property type="protein sequence ID" value="GJD87843.1"/>
    <property type="molecule type" value="Genomic_DNA"/>
</dbReference>
<protein>
    <submittedName>
        <fullName evidence="1">Uncharacterized protein</fullName>
    </submittedName>
</protein>
<keyword evidence="2" id="KW-1185">Reference proteome</keyword>
<gene>
    <name evidence="1" type="ORF">BHAOGJBA_1348</name>
</gene>
<evidence type="ECO:0000313" key="2">
    <source>
        <dbReference type="Proteomes" id="UP001055247"/>
    </source>
</evidence>
<name>A0AAV4ZIW7_9HYPH</name>
<dbReference type="AlphaFoldDB" id="A0AAV4ZIW7"/>